<evidence type="ECO:0000256" key="4">
    <source>
        <dbReference type="SAM" id="MobiDB-lite"/>
    </source>
</evidence>
<dbReference type="OrthoDB" id="7057889at2"/>
<dbReference type="Pfam" id="PF25967">
    <property type="entry name" value="RND-MFP_C"/>
    <property type="match status" value="1"/>
</dbReference>
<dbReference type="EMBL" id="FUZU01000003">
    <property type="protein sequence ID" value="SKC81791.1"/>
    <property type="molecule type" value="Genomic_DNA"/>
</dbReference>
<dbReference type="PANTHER" id="PTHR30469">
    <property type="entry name" value="MULTIDRUG RESISTANCE PROTEIN MDTA"/>
    <property type="match status" value="1"/>
</dbReference>
<evidence type="ECO:0000259" key="7">
    <source>
        <dbReference type="Pfam" id="PF25967"/>
    </source>
</evidence>
<comment type="subcellular location">
    <subcellularLocation>
        <location evidence="1">Cell envelope</location>
    </subcellularLocation>
</comment>
<reference evidence="9 10" key="1">
    <citation type="submission" date="2017-02" db="EMBL/GenBank/DDBJ databases">
        <authorList>
            <person name="Peterson S.W."/>
        </authorList>
    </citation>
    <scope>NUCLEOTIDE SEQUENCE [LARGE SCALE GENOMIC DNA]</scope>
    <source>
        <strain evidence="9 10">DSM 25262</strain>
    </source>
</reference>
<keyword evidence="10" id="KW-1185">Reference proteome</keyword>
<dbReference type="GO" id="GO:0015562">
    <property type="term" value="F:efflux transmembrane transporter activity"/>
    <property type="evidence" value="ECO:0007669"/>
    <property type="project" value="TreeGrafter"/>
</dbReference>
<evidence type="ECO:0000259" key="6">
    <source>
        <dbReference type="Pfam" id="PF25917"/>
    </source>
</evidence>
<feature type="compositionally biased region" description="Pro residues" evidence="4">
    <location>
        <begin position="409"/>
        <end position="418"/>
    </location>
</feature>
<evidence type="ECO:0000256" key="2">
    <source>
        <dbReference type="ARBA" id="ARBA00009477"/>
    </source>
</evidence>
<dbReference type="Gene3D" id="2.40.50.100">
    <property type="match status" value="1"/>
</dbReference>
<dbReference type="Gene3D" id="1.10.287.470">
    <property type="entry name" value="Helix hairpin bin"/>
    <property type="match status" value="1"/>
</dbReference>
<dbReference type="Gene3D" id="2.40.30.170">
    <property type="match status" value="1"/>
</dbReference>
<dbReference type="PANTHER" id="PTHR30469:SF33">
    <property type="entry name" value="SLR1207 PROTEIN"/>
    <property type="match status" value="1"/>
</dbReference>
<dbReference type="GO" id="GO:1990281">
    <property type="term" value="C:efflux pump complex"/>
    <property type="evidence" value="ECO:0007669"/>
    <property type="project" value="TreeGrafter"/>
</dbReference>
<proteinExistence type="inferred from homology"/>
<dbReference type="RefSeq" id="WP_079688586.1">
    <property type="nucleotide sequence ID" value="NZ_FUZU01000003.1"/>
</dbReference>
<dbReference type="InterPro" id="IPR058636">
    <property type="entry name" value="Beta-barrel_YknX"/>
</dbReference>
<feature type="region of interest" description="Disordered" evidence="4">
    <location>
        <begin position="395"/>
        <end position="418"/>
    </location>
</feature>
<dbReference type="InterPro" id="IPR006143">
    <property type="entry name" value="RND_pump_MFP"/>
</dbReference>
<feature type="domain" description="Multidrug resistance protein MdtA-like C-terminal permuted SH3" evidence="7">
    <location>
        <begin position="344"/>
        <end position="388"/>
    </location>
</feature>
<keyword evidence="3" id="KW-0813">Transport</keyword>
<feature type="transmembrane region" description="Helical" evidence="5">
    <location>
        <begin position="9"/>
        <end position="27"/>
    </location>
</feature>
<dbReference type="Pfam" id="PF25917">
    <property type="entry name" value="BSH_RND"/>
    <property type="match status" value="1"/>
</dbReference>
<feature type="domain" description="Multidrug resistance protein MdtA-like barrel-sandwich hybrid" evidence="6">
    <location>
        <begin position="61"/>
        <end position="200"/>
    </location>
</feature>
<dbReference type="Proteomes" id="UP000190961">
    <property type="component" value="Unassembled WGS sequence"/>
</dbReference>
<keyword evidence="5" id="KW-0812">Transmembrane</keyword>
<sequence length="418" mass="45646">MNTKLKKILIYIGGAIIVSAAVYKIWFSSEDASIVVETTAVKTGTISTVITATGTVEPITQVEVGTQVSGVIDHIYVDYNATVKAGQLIAELDKTALKATVAEATAALNTALNEQDYQQKSFDRIAKLHDSNVVSDTDYEEALYKLNNAKGIADQKRSDLSRARTNLSYASIYSPIDGVVVSRSVDVGQTVAASYSTPTLFTIAQDLKQMQVEADVDEADIGQVKLGQRVVFTVDAYPEDEFSGTITQVRLEPVEESNVITYTVIIKADNQEGKLMPGLTASISIYTLEIKDVLTLESKALNFKPDPQVLNAYQEQRHAAPQQNIVKHVRNVQTGYNVYIKNQQGEEKTVWVKEGDNIQERTIHIGTSDGVLVQVLEGLREGDEVVLSMNVVSAQPAAENETTSESPFMPKPPGNKKK</sequence>
<evidence type="ECO:0000256" key="5">
    <source>
        <dbReference type="SAM" id="Phobius"/>
    </source>
</evidence>
<gene>
    <name evidence="9" type="ORF">SAMN05660236_4019</name>
</gene>
<evidence type="ECO:0000259" key="8">
    <source>
        <dbReference type="Pfam" id="PF25990"/>
    </source>
</evidence>
<keyword evidence="5" id="KW-0472">Membrane</keyword>
<evidence type="ECO:0000313" key="10">
    <source>
        <dbReference type="Proteomes" id="UP000190961"/>
    </source>
</evidence>
<dbReference type="SUPFAM" id="SSF111369">
    <property type="entry name" value="HlyD-like secretion proteins"/>
    <property type="match status" value="1"/>
</dbReference>
<evidence type="ECO:0000313" key="9">
    <source>
        <dbReference type="EMBL" id="SKC81791.1"/>
    </source>
</evidence>
<dbReference type="Gene3D" id="6.20.50.140">
    <property type="match status" value="1"/>
</dbReference>
<accession>A0A1T5M0M4</accession>
<organism evidence="9 10">
    <name type="scientific">Ohtaekwangia koreensis</name>
    <dbReference type="NCBI Taxonomy" id="688867"/>
    <lineage>
        <taxon>Bacteria</taxon>
        <taxon>Pseudomonadati</taxon>
        <taxon>Bacteroidota</taxon>
        <taxon>Cytophagia</taxon>
        <taxon>Cytophagales</taxon>
        <taxon>Fulvivirgaceae</taxon>
        <taxon>Ohtaekwangia</taxon>
    </lineage>
</organism>
<dbReference type="InterPro" id="IPR058625">
    <property type="entry name" value="MdtA-like_BSH"/>
</dbReference>
<dbReference type="STRING" id="688867.SAMN05660236_4019"/>
<dbReference type="Pfam" id="PF25990">
    <property type="entry name" value="Beta-barrel_YknX"/>
    <property type="match status" value="1"/>
</dbReference>
<protein>
    <submittedName>
        <fullName evidence="9">HlyD family secretion protein</fullName>
    </submittedName>
</protein>
<keyword evidence="5" id="KW-1133">Transmembrane helix</keyword>
<dbReference type="AlphaFoldDB" id="A0A1T5M0M4"/>
<feature type="domain" description="YknX-like beta-barrel" evidence="8">
    <location>
        <begin position="210"/>
        <end position="285"/>
    </location>
</feature>
<comment type="similarity">
    <text evidence="2">Belongs to the membrane fusion protein (MFP) (TC 8.A.1) family.</text>
</comment>
<dbReference type="InterPro" id="IPR058627">
    <property type="entry name" value="MdtA-like_C"/>
</dbReference>
<evidence type="ECO:0000256" key="3">
    <source>
        <dbReference type="ARBA" id="ARBA00022448"/>
    </source>
</evidence>
<name>A0A1T5M0M4_9BACT</name>
<evidence type="ECO:0000256" key="1">
    <source>
        <dbReference type="ARBA" id="ARBA00004196"/>
    </source>
</evidence>
<dbReference type="NCBIfam" id="TIGR01730">
    <property type="entry name" value="RND_mfp"/>
    <property type="match status" value="1"/>
</dbReference>